<reference evidence="3" key="1">
    <citation type="submission" date="2020-08" db="EMBL/GenBank/DDBJ databases">
        <title>Genomic Encyclopedia of Type Strains, Phase IV (KMG-V): Genome sequencing to study the core and pangenomes of soil and plant-associated prokaryotes.</title>
        <authorList>
            <person name="Whitman W."/>
        </authorList>
    </citation>
    <scope>NUCLEOTIDE SEQUENCE [LARGE SCALE GENOMIC DNA]</scope>
    <source>
        <strain evidence="3">M8UP27</strain>
    </source>
</reference>
<dbReference type="InterPro" id="IPR008928">
    <property type="entry name" value="6-hairpin_glycosidase_sf"/>
</dbReference>
<dbReference type="InterPro" id="IPR050883">
    <property type="entry name" value="PNGase"/>
</dbReference>
<dbReference type="Pfam" id="PF17678">
    <property type="entry name" value="Glyco_hydro_92N"/>
    <property type="match status" value="1"/>
</dbReference>
<organism evidence="3 4">
    <name type="scientific">Tunturiibacter empetritectus</name>
    <dbReference type="NCBI Taxonomy" id="3069691"/>
    <lineage>
        <taxon>Bacteria</taxon>
        <taxon>Pseudomonadati</taxon>
        <taxon>Acidobacteriota</taxon>
        <taxon>Terriglobia</taxon>
        <taxon>Terriglobales</taxon>
        <taxon>Acidobacteriaceae</taxon>
        <taxon>Tunturiibacter</taxon>
    </lineage>
</organism>
<dbReference type="GO" id="GO:0005975">
    <property type="term" value="P:carbohydrate metabolic process"/>
    <property type="evidence" value="ECO:0007669"/>
    <property type="project" value="InterPro"/>
</dbReference>
<dbReference type="GO" id="GO:0000224">
    <property type="term" value="F:peptide-N4-(N-acetyl-beta-glucosaminyl)asparagine amidase activity"/>
    <property type="evidence" value="ECO:0007669"/>
    <property type="project" value="TreeGrafter"/>
</dbReference>
<dbReference type="GO" id="GO:0030246">
    <property type="term" value="F:carbohydrate binding"/>
    <property type="evidence" value="ECO:0007669"/>
    <property type="project" value="InterPro"/>
</dbReference>
<dbReference type="InterPro" id="IPR012939">
    <property type="entry name" value="Glyco_hydro_92"/>
</dbReference>
<dbReference type="Pfam" id="PF07971">
    <property type="entry name" value="Glyco_hydro_92"/>
    <property type="match status" value="1"/>
</dbReference>
<feature type="domain" description="Glycosyl hydrolase family 92 N-terminal" evidence="2">
    <location>
        <begin position="44"/>
        <end position="287"/>
    </location>
</feature>
<dbReference type="AlphaFoldDB" id="A0A7W8IL68"/>
<dbReference type="InterPro" id="IPR014718">
    <property type="entry name" value="GH-type_carb-bd"/>
</dbReference>
<dbReference type="Gene3D" id="1.20.1050.60">
    <property type="entry name" value="alpha-1,2-mannosidase"/>
    <property type="match status" value="1"/>
</dbReference>
<dbReference type="GO" id="GO:0005829">
    <property type="term" value="C:cytosol"/>
    <property type="evidence" value="ECO:0007669"/>
    <property type="project" value="TreeGrafter"/>
</dbReference>
<dbReference type="Gene3D" id="3.30.2080.10">
    <property type="entry name" value="GH92 mannosidase domain"/>
    <property type="match status" value="1"/>
</dbReference>
<dbReference type="EMBL" id="JACHDY010000007">
    <property type="protein sequence ID" value="MBB5319217.1"/>
    <property type="molecule type" value="Genomic_DNA"/>
</dbReference>
<dbReference type="GO" id="GO:0006516">
    <property type="term" value="P:glycoprotein catabolic process"/>
    <property type="evidence" value="ECO:0007669"/>
    <property type="project" value="TreeGrafter"/>
</dbReference>
<feature type="domain" description="Glycosyl hydrolase family 92" evidence="1">
    <location>
        <begin position="294"/>
        <end position="760"/>
    </location>
</feature>
<sequence>MISRRRFLGGVSAVCAVGASESSAFGKVIHESTKTDATFDAASLVDIRIGTGGHGHTFPGATVPFGAVQLSPDTFNDQWDWCSGYHISDTSIMGFSHTHLSGTGCGDLLDFLVMPGTGESKIVPGPRSNPDAGYRSRFDHADEHAEPGFYSVLLKDYGVRAELTATERTGLHRYSFPTGKDAPKSGHIIVDLEHSYAYNGQSAVVTSSLERTAPDTLAGGRTTKAWGDGRQIYFTMKFSQQPTRIVFYQEGTEVPAGTQPLTDKSLKCVLFFDTAKDPVILVKTGISGVSSESAANNLKAELPGWDFEKVRRSAREKWNQQLSRIRIKTENETHQRIFYAALYHACVGPSLFDDVDGRYRGMDKQIHQLRDGQRNYTAFSLWDTYRATHPLYTLMSADRVPDFANALIRMAEESPAGMPVWPLQGCETGTMTGYHSAAVIAEACNKGIAGVDYGRAYKVMMKRAMVDDYRGLGYYRSKGYIPCDLEEESVSKTFEYCYDDWSIAHVAKKLGHSDDATMLVERSRNYRNYYDRSMNFARPKLANGEWAAPFDPIEMGTSKKWRDFTESNSWQTTFGIQHDAAGLIEILGGQKQFLEKLDELFDQPSTLPADAPPDIAGLVGQYAHGNEPSHHIAYLYAYAGQPYKTQARVRMLMEKMYAALPDGLQGNEDVGQMSSWYILSSLGFYSVDPVSGNYIFGTPLFDQVSVQLGNGRQLEIIAHRHLASDQYIQSVSFNGKPYTKSWFNHRDIANGARIVFEMGDKPNLEFGSQPADVPPSLTLESA</sequence>
<dbReference type="InterPro" id="IPR005887">
    <property type="entry name" value="GH92_a_mannosidase_put"/>
</dbReference>
<evidence type="ECO:0000313" key="3">
    <source>
        <dbReference type="EMBL" id="MBB5319217.1"/>
    </source>
</evidence>
<dbReference type="Proteomes" id="UP000568106">
    <property type="component" value="Unassembled WGS sequence"/>
</dbReference>
<evidence type="ECO:0000313" key="4">
    <source>
        <dbReference type="Proteomes" id="UP000568106"/>
    </source>
</evidence>
<dbReference type="Gene3D" id="2.70.98.10">
    <property type="match status" value="1"/>
</dbReference>
<gene>
    <name evidence="3" type="ORF">HDF09_003923</name>
</gene>
<evidence type="ECO:0000259" key="2">
    <source>
        <dbReference type="Pfam" id="PF17678"/>
    </source>
</evidence>
<keyword evidence="4" id="KW-1185">Reference proteome</keyword>
<dbReference type="NCBIfam" id="TIGR01180">
    <property type="entry name" value="aman2_put"/>
    <property type="match status" value="1"/>
</dbReference>
<dbReference type="PANTHER" id="PTHR12143:SF39">
    <property type="entry name" value="SECRETED PROTEIN"/>
    <property type="match status" value="1"/>
</dbReference>
<accession>A0A7W8IL68</accession>
<dbReference type="SUPFAM" id="SSF48208">
    <property type="entry name" value="Six-hairpin glycosidases"/>
    <property type="match status" value="1"/>
</dbReference>
<evidence type="ECO:0000259" key="1">
    <source>
        <dbReference type="Pfam" id="PF07971"/>
    </source>
</evidence>
<dbReference type="PANTHER" id="PTHR12143">
    <property type="entry name" value="PEPTIDE N-GLYCANASE PNGASE -RELATED"/>
    <property type="match status" value="1"/>
</dbReference>
<dbReference type="Gene3D" id="1.20.1610.10">
    <property type="entry name" value="alpha-1,2-mannosidases domains"/>
    <property type="match status" value="1"/>
</dbReference>
<protein>
    <submittedName>
        <fullName evidence="3">Alpha-1,2-mannosidase</fullName>
    </submittedName>
</protein>
<dbReference type="InterPro" id="IPR041371">
    <property type="entry name" value="GH92_N"/>
</dbReference>
<comment type="caution">
    <text evidence="3">The sequence shown here is derived from an EMBL/GenBank/DDBJ whole genome shotgun (WGS) entry which is preliminary data.</text>
</comment>
<name>A0A7W8IL68_9BACT</name>
<dbReference type="FunFam" id="3.30.2080.10:FF:000001">
    <property type="entry name" value="Alpha-1,2-mannosidase subfamily"/>
    <property type="match status" value="1"/>
</dbReference>
<proteinExistence type="predicted"/>